<feature type="transmembrane region" description="Helical" evidence="8">
    <location>
        <begin position="383"/>
        <end position="402"/>
    </location>
</feature>
<dbReference type="PANTHER" id="PTHR42718">
    <property type="entry name" value="MAJOR FACILITATOR SUPERFAMILY MULTIDRUG TRANSPORTER MFSC"/>
    <property type="match status" value="1"/>
</dbReference>
<sequence length="440" mass="45211">MFLVDATVVNVALPYIASDLHFSATGMSWVLNLYTLAFGGLLLLGSRIGDRIGRRRALVIGVLAFTAASLLGGFAPSGEWLLIFRTLQGAAAALAAPSTLALIATTFAEGAERGRALSVFSSISGAGASIGLILGGALTDWIDWRWVLFINVPIGLAIAALAPRYVAETPRQRGSFDATGALTGTLGVTALVYGFIRAAEEDWGDGLALGAFGTAVLLLAAFLATELRVRQPLVALRLFTDRNRALSYAAMLMIPGGMFGTFYFSTQYLQAAGLGFSPLRAGLAFMPMTIPLFAAARLAPRAQARFGPKRVALAGTALNTAGAVWLSQLSAGTGYWAGLFGPLVLIGVGIGLTMMQINTLILAGVRAQDAGSASGLLQTMQQLGGSLGLAVLVTVFGAATSGTGGDGFISGASAAFAGGAVFSAAAFLVVLGVKPPKRQN</sequence>
<evidence type="ECO:0000256" key="1">
    <source>
        <dbReference type="ARBA" id="ARBA00004651"/>
    </source>
</evidence>
<evidence type="ECO:0000256" key="8">
    <source>
        <dbReference type="SAM" id="Phobius"/>
    </source>
</evidence>
<protein>
    <submittedName>
        <fullName evidence="10">MFS transporter</fullName>
    </submittedName>
</protein>
<evidence type="ECO:0000313" key="11">
    <source>
        <dbReference type="Proteomes" id="UP000481583"/>
    </source>
</evidence>
<feature type="transmembrane region" description="Helical" evidence="8">
    <location>
        <begin position="144"/>
        <end position="166"/>
    </location>
</feature>
<keyword evidence="6 8" id="KW-0472">Membrane</keyword>
<evidence type="ECO:0000256" key="4">
    <source>
        <dbReference type="ARBA" id="ARBA00022692"/>
    </source>
</evidence>
<feature type="transmembrane region" description="Helical" evidence="8">
    <location>
        <begin position="208"/>
        <end position="225"/>
    </location>
</feature>
<evidence type="ECO:0000313" key="10">
    <source>
        <dbReference type="EMBL" id="NGN68706.1"/>
    </source>
</evidence>
<dbReference type="InterPro" id="IPR011701">
    <property type="entry name" value="MFS"/>
</dbReference>
<reference evidence="10 11" key="1">
    <citation type="submission" date="2020-02" db="EMBL/GenBank/DDBJ databases">
        <title>Whole-genome analyses of novel actinobacteria.</title>
        <authorList>
            <person name="Sahin N."/>
        </authorList>
    </citation>
    <scope>NUCLEOTIDE SEQUENCE [LARGE SCALE GENOMIC DNA]</scope>
    <source>
        <strain evidence="10 11">A7024</strain>
    </source>
</reference>
<organism evidence="10 11">
    <name type="scientific">Streptomyces coryli</name>
    <dbReference type="NCBI Taxonomy" id="1128680"/>
    <lineage>
        <taxon>Bacteria</taxon>
        <taxon>Bacillati</taxon>
        <taxon>Actinomycetota</taxon>
        <taxon>Actinomycetes</taxon>
        <taxon>Kitasatosporales</taxon>
        <taxon>Streptomycetaceae</taxon>
        <taxon>Streptomyces</taxon>
    </lineage>
</organism>
<feature type="transmembrane region" description="Helical" evidence="8">
    <location>
        <begin position="82"/>
        <end position="104"/>
    </location>
</feature>
<dbReference type="Gene3D" id="1.20.1720.10">
    <property type="entry name" value="Multidrug resistance protein D"/>
    <property type="match status" value="2"/>
</dbReference>
<keyword evidence="2" id="KW-0813">Transport</keyword>
<gene>
    <name evidence="10" type="ORF">G5C51_33050</name>
</gene>
<evidence type="ECO:0000259" key="9">
    <source>
        <dbReference type="PROSITE" id="PS50850"/>
    </source>
</evidence>
<dbReference type="Pfam" id="PF07690">
    <property type="entry name" value="MFS_1"/>
    <property type="match status" value="1"/>
</dbReference>
<keyword evidence="3" id="KW-1003">Cell membrane</keyword>
<evidence type="ECO:0000256" key="6">
    <source>
        <dbReference type="ARBA" id="ARBA00023136"/>
    </source>
</evidence>
<evidence type="ECO:0000256" key="5">
    <source>
        <dbReference type="ARBA" id="ARBA00022989"/>
    </source>
</evidence>
<proteinExistence type="predicted"/>
<comment type="subcellular location">
    <subcellularLocation>
        <location evidence="1">Cell membrane</location>
        <topology evidence="1">Multi-pass membrane protein</topology>
    </subcellularLocation>
</comment>
<feature type="transmembrane region" description="Helical" evidence="8">
    <location>
        <begin position="408"/>
        <end position="433"/>
    </location>
</feature>
<dbReference type="GO" id="GO:0046677">
    <property type="term" value="P:response to antibiotic"/>
    <property type="evidence" value="ECO:0007669"/>
    <property type="project" value="UniProtKB-KW"/>
</dbReference>
<dbReference type="EMBL" id="JAAKZV010000224">
    <property type="protein sequence ID" value="NGN68706.1"/>
    <property type="molecule type" value="Genomic_DNA"/>
</dbReference>
<feature type="transmembrane region" description="Helical" evidence="8">
    <location>
        <begin position="20"/>
        <end position="45"/>
    </location>
</feature>
<evidence type="ECO:0000256" key="3">
    <source>
        <dbReference type="ARBA" id="ARBA00022475"/>
    </source>
</evidence>
<evidence type="ECO:0000256" key="7">
    <source>
        <dbReference type="ARBA" id="ARBA00023251"/>
    </source>
</evidence>
<dbReference type="PANTHER" id="PTHR42718:SF46">
    <property type="entry name" value="BLR6921 PROTEIN"/>
    <property type="match status" value="1"/>
</dbReference>
<dbReference type="PROSITE" id="PS50850">
    <property type="entry name" value="MFS"/>
    <property type="match status" value="1"/>
</dbReference>
<dbReference type="Proteomes" id="UP000481583">
    <property type="component" value="Unassembled WGS sequence"/>
</dbReference>
<dbReference type="InterPro" id="IPR036259">
    <property type="entry name" value="MFS_trans_sf"/>
</dbReference>
<feature type="transmembrane region" description="Helical" evidence="8">
    <location>
        <begin position="277"/>
        <end position="299"/>
    </location>
</feature>
<comment type="caution">
    <text evidence="10">The sequence shown here is derived from an EMBL/GenBank/DDBJ whole genome shotgun (WGS) entry which is preliminary data.</text>
</comment>
<accession>A0A6G4UAI7</accession>
<dbReference type="AlphaFoldDB" id="A0A6G4UAI7"/>
<feature type="transmembrane region" description="Helical" evidence="8">
    <location>
        <begin position="311"/>
        <end position="329"/>
    </location>
</feature>
<dbReference type="CDD" id="cd17321">
    <property type="entry name" value="MFS_MMR_MDR_like"/>
    <property type="match status" value="1"/>
</dbReference>
<feature type="domain" description="Major facilitator superfamily (MFS) profile" evidence="9">
    <location>
        <begin position="1"/>
        <end position="438"/>
    </location>
</feature>
<feature type="transmembrane region" description="Helical" evidence="8">
    <location>
        <begin position="116"/>
        <end position="138"/>
    </location>
</feature>
<keyword evidence="11" id="KW-1185">Reference proteome</keyword>
<dbReference type="GO" id="GO:0022857">
    <property type="term" value="F:transmembrane transporter activity"/>
    <property type="evidence" value="ECO:0007669"/>
    <property type="project" value="InterPro"/>
</dbReference>
<keyword evidence="5 8" id="KW-1133">Transmembrane helix</keyword>
<keyword evidence="4 8" id="KW-0812">Transmembrane</keyword>
<name>A0A6G4UAI7_9ACTN</name>
<keyword evidence="7" id="KW-0046">Antibiotic resistance</keyword>
<feature type="transmembrane region" description="Helical" evidence="8">
    <location>
        <begin position="57"/>
        <end position="76"/>
    </location>
</feature>
<feature type="transmembrane region" description="Helical" evidence="8">
    <location>
        <begin position="245"/>
        <end position="265"/>
    </location>
</feature>
<evidence type="ECO:0000256" key="2">
    <source>
        <dbReference type="ARBA" id="ARBA00022448"/>
    </source>
</evidence>
<dbReference type="InterPro" id="IPR020846">
    <property type="entry name" value="MFS_dom"/>
</dbReference>
<dbReference type="SUPFAM" id="SSF103473">
    <property type="entry name" value="MFS general substrate transporter"/>
    <property type="match status" value="1"/>
</dbReference>
<feature type="transmembrane region" description="Helical" evidence="8">
    <location>
        <begin position="335"/>
        <end position="362"/>
    </location>
</feature>
<dbReference type="GO" id="GO:0005886">
    <property type="term" value="C:plasma membrane"/>
    <property type="evidence" value="ECO:0007669"/>
    <property type="project" value="UniProtKB-SubCell"/>
</dbReference>
<feature type="transmembrane region" description="Helical" evidence="8">
    <location>
        <begin position="178"/>
        <end position="196"/>
    </location>
</feature>